<accession>A0ABZ0RVG0</accession>
<evidence type="ECO:0000313" key="1">
    <source>
        <dbReference type="EMBL" id="WPK11029.1"/>
    </source>
</evidence>
<dbReference type="EMBL" id="CP137624">
    <property type="protein sequence ID" value="WPK11029.1"/>
    <property type="molecule type" value="Genomic_DNA"/>
</dbReference>
<proteinExistence type="predicted"/>
<evidence type="ECO:0000313" key="2">
    <source>
        <dbReference type="Proteomes" id="UP001322664"/>
    </source>
</evidence>
<evidence type="ECO:0008006" key="3">
    <source>
        <dbReference type="Google" id="ProtNLM"/>
    </source>
</evidence>
<name>A0ABZ0RVG0_9BACI</name>
<gene>
    <name evidence="1" type="ORF">R6U77_14190</name>
</gene>
<dbReference type="RefSeq" id="WP_319836129.1">
    <property type="nucleotide sequence ID" value="NZ_CP137624.1"/>
</dbReference>
<protein>
    <recommendedName>
        <fullName evidence="3">S1 motif domain-containing protein</fullName>
    </recommendedName>
</protein>
<keyword evidence="2" id="KW-1185">Reference proteome</keyword>
<dbReference type="Proteomes" id="UP001322664">
    <property type="component" value="Chromosome"/>
</dbReference>
<sequence length="144" mass="16914">MKYIFVDFEGFQYWIEVNQHGFALRQITKENDCVQISCRDNCLAEGIVDIDEYCQQITAQQFEHMWHNTTKPFRRIWEIEKEKYAIGQRISGVIQYFYPQGAIFSVGRIQGCSNRSTSQSIHSEISGVISGFDEKNMWLLLKEE</sequence>
<reference evidence="1 2" key="1">
    <citation type="submission" date="2023-09" db="EMBL/GenBank/DDBJ databases">
        <authorList>
            <person name="Page C.A."/>
            <person name="Perez-Diaz I.M."/>
        </authorList>
    </citation>
    <scope>NUCLEOTIDE SEQUENCE [LARGE SCALE GENOMIC DNA]</scope>
    <source>
        <strain evidence="1 2">Ll15</strain>
    </source>
</reference>
<organism evidence="1 2">
    <name type="scientific">Lysinibacillus louembei</name>
    <dbReference type="NCBI Taxonomy" id="1470088"/>
    <lineage>
        <taxon>Bacteria</taxon>
        <taxon>Bacillati</taxon>
        <taxon>Bacillota</taxon>
        <taxon>Bacilli</taxon>
        <taxon>Bacillales</taxon>
        <taxon>Bacillaceae</taxon>
        <taxon>Lysinibacillus</taxon>
    </lineage>
</organism>